<dbReference type="Pfam" id="PF00144">
    <property type="entry name" value="Beta-lactamase"/>
    <property type="match status" value="1"/>
</dbReference>
<dbReference type="Proteomes" id="UP000007886">
    <property type="component" value="Chromosome"/>
</dbReference>
<protein>
    <recommendedName>
        <fullName evidence="2">Beta-lactamase-related domain-containing protein</fullName>
    </recommendedName>
</protein>
<feature type="signal peptide" evidence="1">
    <location>
        <begin position="1"/>
        <end position="29"/>
    </location>
</feature>
<keyword evidence="4" id="KW-1185">Reference proteome</keyword>
<keyword evidence="1" id="KW-0732">Signal</keyword>
<dbReference type="EMBL" id="AP012279">
    <property type="protein sequence ID" value="BAL75752.1"/>
    <property type="molecule type" value="Genomic_DNA"/>
</dbReference>
<sequence length="427" mass="46398">MKPWRSDAFGRRALIAALVLLSGAVGATAGPDGRAARSFSSEGLAKVSDYIRNEVAAGTIPGAILLLQQHGKPVYYQQFGVRDVATEISMSADTIFRLYSMSKPITSVMAMMLVEEGRLSLDDPVAKYIPAFAGMKVGVEKKAEDGKVALVLEPLERPVTIRDLLRHTAGLPYGYQGGGAVRELYAAANLFDSDLSNADFVAKVATLPLVEQPGTVWDYGHSTDVLGRVVEVISGKTLLQFEKERLLDPLHMTETAFFVADPAKFPRIAEPMPADRNINPTTQLRDIRRPVAWESGGAGMVGTIGDYARFTQMLLNGGSYEGRRYLKPETIALMASDHVGPETGIARDQNYYPGGSSGFGLGFAVRTSVPSGTSWPLGEYRWDGVGGTFFFIDPEDDVFGIFMVQTPSQRGRIQLALKTLIYQAMGR</sequence>
<evidence type="ECO:0000313" key="4">
    <source>
        <dbReference type="Proteomes" id="UP000007886"/>
    </source>
</evidence>
<dbReference type="KEGG" id="brs:S23_25390"/>
<gene>
    <name evidence="3" type="ORF">S23_25390</name>
</gene>
<organism evidence="3 4">
    <name type="scientific">Bradyrhizobium cosmicum</name>
    <dbReference type="NCBI Taxonomy" id="1404864"/>
    <lineage>
        <taxon>Bacteria</taxon>
        <taxon>Pseudomonadati</taxon>
        <taxon>Pseudomonadota</taxon>
        <taxon>Alphaproteobacteria</taxon>
        <taxon>Hyphomicrobiales</taxon>
        <taxon>Nitrobacteraceae</taxon>
        <taxon>Bradyrhizobium</taxon>
    </lineage>
</organism>
<dbReference type="PANTHER" id="PTHR43283">
    <property type="entry name" value="BETA-LACTAMASE-RELATED"/>
    <property type="match status" value="1"/>
</dbReference>
<evidence type="ECO:0000259" key="2">
    <source>
        <dbReference type="Pfam" id="PF00144"/>
    </source>
</evidence>
<dbReference type="RefSeq" id="WP_015685075.1">
    <property type="nucleotide sequence ID" value="NC_017082.1"/>
</dbReference>
<feature type="chain" id="PRO_5042586162" description="Beta-lactamase-related domain-containing protein" evidence="1">
    <location>
        <begin position="30"/>
        <end position="427"/>
    </location>
</feature>
<name>A0AAI8MC87_9BRAD</name>
<dbReference type="InterPro" id="IPR001466">
    <property type="entry name" value="Beta-lactam-related"/>
</dbReference>
<reference evidence="3 4" key="1">
    <citation type="journal article" date="2012" name="Microbes Environ.">
        <title>Complete genome sequence of Bradyrhizobium sp. S23321: insights into symbiosis evolution in soil oligotrophs.</title>
        <authorList>
            <person name="Okubo T."/>
            <person name="Tsukui T."/>
            <person name="Maita H."/>
            <person name="Okamoto S."/>
            <person name="Oshima K."/>
            <person name="Fujisawa T."/>
            <person name="Saito A."/>
            <person name="Futamata H."/>
            <person name="Hattori R."/>
            <person name="Shimomura Y."/>
            <person name="Haruta S."/>
            <person name="Morimoto S."/>
            <person name="Wang Y."/>
            <person name="Sakai Y."/>
            <person name="Hattori M."/>
            <person name="Aizawa S."/>
            <person name="Nagashima K.V.P."/>
            <person name="Masuda S."/>
            <person name="Hattori T."/>
            <person name="Yamashita A."/>
            <person name="Bao Z."/>
            <person name="Hayatsu M."/>
            <person name="Kajiya-Kanegae H."/>
            <person name="Yoshinaga I."/>
            <person name="Sakamoto K."/>
            <person name="Toyota K."/>
            <person name="Nakao M."/>
            <person name="Kohara M."/>
            <person name="Anda M."/>
            <person name="Niwa R."/>
            <person name="Jung-Hwan P."/>
            <person name="Sameshima-Saito R."/>
            <person name="Tokuda S."/>
            <person name="Yamamoto S."/>
            <person name="Yamamoto S."/>
            <person name="Yokoyama T."/>
            <person name="Akutsu T."/>
            <person name="Nakamura Y."/>
            <person name="Nakahira-Yanaka Y."/>
            <person name="Takada Hoshino Y."/>
            <person name="Hirakawa H."/>
            <person name="Mitsui H."/>
            <person name="Terasawa K."/>
            <person name="Itakura M."/>
            <person name="Sato S."/>
            <person name="Ikeda-Ohtsubo W."/>
            <person name="Sakakura N."/>
            <person name="Kaminuma E."/>
            <person name="Minamisawa K."/>
        </authorList>
    </citation>
    <scope>NUCLEOTIDE SEQUENCE [LARGE SCALE GENOMIC DNA]</scope>
    <source>
        <strain evidence="3 4">S23321</strain>
    </source>
</reference>
<evidence type="ECO:0000256" key="1">
    <source>
        <dbReference type="SAM" id="SignalP"/>
    </source>
</evidence>
<dbReference type="InterPro" id="IPR050789">
    <property type="entry name" value="Diverse_Enzym_Activities"/>
</dbReference>
<dbReference type="AlphaFoldDB" id="A0AAI8MC87"/>
<dbReference type="InterPro" id="IPR012338">
    <property type="entry name" value="Beta-lactam/transpept-like"/>
</dbReference>
<evidence type="ECO:0000313" key="3">
    <source>
        <dbReference type="EMBL" id="BAL75752.1"/>
    </source>
</evidence>
<dbReference type="PANTHER" id="PTHR43283:SF3">
    <property type="entry name" value="BETA-LACTAMASE FAMILY PROTEIN (AFU_ORTHOLOGUE AFUA_5G07500)"/>
    <property type="match status" value="1"/>
</dbReference>
<dbReference type="SUPFAM" id="SSF56601">
    <property type="entry name" value="beta-lactamase/transpeptidase-like"/>
    <property type="match status" value="1"/>
</dbReference>
<accession>A0AAI8MC87</accession>
<feature type="domain" description="Beta-lactamase-related" evidence="2">
    <location>
        <begin position="48"/>
        <end position="408"/>
    </location>
</feature>
<proteinExistence type="predicted"/>
<dbReference type="Gene3D" id="3.40.710.10">
    <property type="entry name" value="DD-peptidase/beta-lactamase superfamily"/>
    <property type="match status" value="1"/>
</dbReference>